<sequence length="541" mass="57564">MKKWIIASLAGAVALGTQANIFKPGFTDNNTNNIDWSMLDTGWQAKDGWSTNATGLVMGSPGLNYGIAQVVSIDDESGDLLTLNFDWTPANIPSNTQLTVKYQLIGWNEVSPASSGNFFTGMNFDGRYVDTLGGTHERVDLVAGSVGSTNGSNMGETDVTASAPGVTESYSATFNIGTDISEYEFVGIRIHIDGGNTNTVVGSTIENISLTASDAPPNMIKSGLTDNNSNSMDWGMEDTGWQAKDFWTATADGLVHDTGDNWCVAQVNSISNESGSKLTFSFDWTPTSTNAWQLNYQLIGWQTDGSESNGSFFNGMNFDGRQAGVLDGAAIRVVDLTNGNSFTNKQNQSEIFVTASGQGITTNYSVTFDISGYDAAFNDISKLDYFGIRFHIDGIASGDATAVGSTIENITLVTENSGIEPGYGIWAAGKGVTGSETDDDDGDGLSNRGEYIFGGDPVPPNGALDQGTRPTFDPATGAYQFSIRNDNTLNYYVLTNLDLVNGSWGTNAGPVSVTGNDGLMGDYTNMLDTVESKMFIKLLAE</sequence>
<comment type="caution">
    <text evidence="2">The sequence shown here is derived from an EMBL/GenBank/DDBJ whole genome shotgun (WGS) entry which is preliminary data.</text>
</comment>
<reference evidence="2 3" key="1">
    <citation type="journal article" date="2024" name="Appl. Environ. Microbiol.">
        <title>Pontiella agarivorans sp. nov., a novel marine anaerobic bacterium capable of degrading macroalgal polysaccharides and fixing nitrogen.</title>
        <authorList>
            <person name="Liu N."/>
            <person name="Kivenson V."/>
            <person name="Peng X."/>
            <person name="Cui Z."/>
            <person name="Lankiewicz T.S."/>
            <person name="Gosselin K.M."/>
            <person name="English C.J."/>
            <person name="Blair E.M."/>
            <person name="O'Malley M.A."/>
            <person name="Valentine D.L."/>
        </authorList>
    </citation>
    <scope>NUCLEOTIDE SEQUENCE [LARGE SCALE GENOMIC DNA]</scope>
    <source>
        <strain evidence="2 3">NLcol2</strain>
    </source>
</reference>
<dbReference type="Proteomes" id="UP001290861">
    <property type="component" value="Unassembled WGS sequence"/>
</dbReference>
<dbReference type="RefSeq" id="WP_322609784.1">
    <property type="nucleotide sequence ID" value="NZ_JARVCO010000012.1"/>
</dbReference>
<feature type="signal peptide" evidence="1">
    <location>
        <begin position="1"/>
        <end position="19"/>
    </location>
</feature>
<keyword evidence="1" id="KW-0732">Signal</keyword>
<dbReference type="EMBL" id="JARVCO010000012">
    <property type="protein sequence ID" value="MDZ8120005.1"/>
    <property type="molecule type" value="Genomic_DNA"/>
</dbReference>
<accession>A0ABU5N0N3</accession>
<protein>
    <submittedName>
        <fullName evidence="2">Uncharacterized protein</fullName>
    </submittedName>
</protein>
<evidence type="ECO:0000313" key="2">
    <source>
        <dbReference type="EMBL" id="MDZ8120005.1"/>
    </source>
</evidence>
<proteinExistence type="predicted"/>
<name>A0ABU5N0N3_9BACT</name>
<keyword evidence="3" id="KW-1185">Reference proteome</keyword>
<organism evidence="2 3">
    <name type="scientific">Pontiella agarivorans</name>
    <dbReference type="NCBI Taxonomy" id="3038953"/>
    <lineage>
        <taxon>Bacteria</taxon>
        <taxon>Pseudomonadati</taxon>
        <taxon>Kiritimatiellota</taxon>
        <taxon>Kiritimatiellia</taxon>
        <taxon>Kiritimatiellales</taxon>
        <taxon>Pontiellaceae</taxon>
        <taxon>Pontiella</taxon>
    </lineage>
</organism>
<gene>
    <name evidence="2" type="ORF">P9H32_15345</name>
</gene>
<evidence type="ECO:0000256" key="1">
    <source>
        <dbReference type="SAM" id="SignalP"/>
    </source>
</evidence>
<evidence type="ECO:0000313" key="3">
    <source>
        <dbReference type="Proteomes" id="UP001290861"/>
    </source>
</evidence>
<feature type="chain" id="PRO_5045490375" evidence="1">
    <location>
        <begin position="20"/>
        <end position="541"/>
    </location>
</feature>